<dbReference type="GO" id="GO:0008289">
    <property type="term" value="F:lipid binding"/>
    <property type="evidence" value="ECO:0007669"/>
    <property type="project" value="UniProtKB-KW"/>
</dbReference>
<evidence type="ECO:0000256" key="8">
    <source>
        <dbReference type="RuleBase" id="RU004227"/>
    </source>
</evidence>
<sequence>MSGLCLSYPSMMRDSWNKILQFLEKGLNPGLYKVWIKPLKAEVSNTTIKLYAPNDFVAAWVRDRLMDNIKEAGAQVLGASPKVEIGVKKAAQKPAVKARPATARPVQARMGLPMMTPTVVNTRIPRWRFSFDDFVVGESNQLACAASRSLCDNSLPGDQLFLSSTPGLGKTHLLHSIGKNLCATSNKKHVSIACLTAEEFANRMVLALKAGEISRFKAEFRENVDCLLLEDVHFFQGKQKMQDEILETLKSLQLRGSKVVMTSSFLPRELEKIDQQLVSRFCSGLLAVIATPDFQTRKRIVESKAIRLGTQVPDSISNLLADRITTDVRQLESCLQNLVLKARLLNRNVSQDLAWQVLENYSLAKSAPSYDSIVEHICRAYELSPEQLRSKSRKRQIVLARNTAFFLARKHTELSLKDIGTKLGRRHSTVIKGITNIEREISLQTPLGRQLQDTIDRLTP</sequence>
<dbReference type="Pfam" id="PF08299">
    <property type="entry name" value="Bac_DnaA_C"/>
    <property type="match status" value="1"/>
</dbReference>
<evidence type="ECO:0000313" key="10">
    <source>
        <dbReference type="EMBL" id="CCO23563.1"/>
    </source>
</evidence>
<dbReference type="SUPFAM" id="SSF48295">
    <property type="entry name" value="TrpR-like"/>
    <property type="match status" value="1"/>
</dbReference>
<dbReference type="Gene3D" id="3.40.50.300">
    <property type="entry name" value="P-loop containing nucleotide triphosphate hydrolases"/>
    <property type="match status" value="1"/>
</dbReference>
<dbReference type="PRINTS" id="PR00051">
    <property type="entry name" value="DNAA"/>
</dbReference>
<dbReference type="InterPro" id="IPR013159">
    <property type="entry name" value="DnaA_C"/>
</dbReference>
<evidence type="ECO:0000256" key="7">
    <source>
        <dbReference type="RuleBase" id="RU000577"/>
    </source>
</evidence>
<keyword evidence="5" id="KW-0446">Lipid-binding</keyword>
<protein>
    <recommendedName>
        <fullName evidence="7">Chromosomal replication initiator protein DnaA</fullName>
    </recommendedName>
</protein>
<evidence type="ECO:0000256" key="1">
    <source>
        <dbReference type="ARBA" id="ARBA00022490"/>
    </source>
</evidence>
<dbReference type="HOGENOM" id="CLU_026910_3_0_7"/>
<comment type="similarity">
    <text evidence="8">Belongs to the DnaA family.</text>
</comment>
<dbReference type="Gene3D" id="1.10.1750.10">
    <property type="match status" value="1"/>
</dbReference>
<dbReference type="PANTHER" id="PTHR30050:SF2">
    <property type="entry name" value="CHROMOSOMAL REPLICATION INITIATOR PROTEIN DNAA"/>
    <property type="match status" value="1"/>
</dbReference>
<reference evidence="10 11" key="1">
    <citation type="submission" date="2012-10" db="EMBL/GenBank/DDBJ databases">
        <authorList>
            <person name="Genoscope - CEA"/>
        </authorList>
    </citation>
    <scope>NUCLEOTIDE SEQUENCE [LARGE SCALE GENOMIC DNA]</scope>
    <source>
        <strain evidence="11">AM13 / DSM 14728</strain>
    </source>
</reference>
<comment type="function">
    <text evidence="7">Plays an essential role in the initiation and regulation of chromosomal replication. ATP-DnaA binds to the origin of replication (oriC) to initiate formation of the DNA replication initiation complex once per cell cycle. Binds the DnaA box (a 9 base pair repeat at the origin) and separates the double-stranded (ds)DNA. Forms a right-handed helical filament on oriC DNA; dsDNA binds to the exterior of the filament while single-stranded (ss)DNA is stabiized in the filament's interior. The ATP-DnaA-oriC complex binds and stabilizes one strand of the AT-rich DNA unwinding element (DUE), permitting loading of DNA polymerase. After initiation quickly degrades to an ADP-DnaA complex that is not apt for DNA replication. Binds acidic phospholipids.</text>
</comment>
<dbReference type="PANTHER" id="PTHR30050">
    <property type="entry name" value="CHROMOSOMAL REPLICATION INITIATOR PROTEIN DNAA"/>
    <property type="match status" value="1"/>
</dbReference>
<dbReference type="KEGG" id="dhy:DESAM_21282"/>
<dbReference type="Gene3D" id="3.30.300.180">
    <property type="match status" value="1"/>
</dbReference>
<accession>L0R9V6</accession>
<dbReference type="PROSITE" id="PS01008">
    <property type="entry name" value="DNAA"/>
    <property type="match status" value="1"/>
</dbReference>
<organism evidence="10 11">
    <name type="scientific">Maridesulfovibrio hydrothermalis AM13 = DSM 14728</name>
    <dbReference type="NCBI Taxonomy" id="1121451"/>
    <lineage>
        <taxon>Bacteria</taxon>
        <taxon>Pseudomonadati</taxon>
        <taxon>Thermodesulfobacteriota</taxon>
        <taxon>Desulfovibrionia</taxon>
        <taxon>Desulfovibrionales</taxon>
        <taxon>Desulfovibrionaceae</taxon>
        <taxon>Maridesulfovibrio</taxon>
    </lineage>
</organism>
<dbReference type="InterPro" id="IPR027417">
    <property type="entry name" value="P-loop_NTPase"/>
</dbReference>
<dbReference type="GO" id="GO:0003688">
    <property type="term" value="F:DNA replication origin binding"/>
    <property type="evidence" value="ECO:0007669"/>
    <property type="project" value="InterPro"/>
</dbReference>
<dbReference type="Proteomes" id="UP000010808">
    <property type="component" value="Chromosome"/>
</dbReference>
<dbReference type="Pfam" id="PF11638">
    <property type="entry name" value="DnaA_N"/>
    <property type="match status" value="1"/>
</dbReference>
<dbReference type="InterPro" id="IPR020591">
    <property type="entry name" value="Chromosome_initiator_DnaA-like"/>
</dbReference>
<gene>
    <name evidence="10" type="primary">dnaA</name>
    <name evidence="10" type="ORF">DESAM_21282</name>
</gene>
<evidence type="ECO:0000313" key="11">
    <source>
        <dbReference type="Proteomes" id="UP000010808"/>
    </source>
</evidence>
<dbReference type="InterPro" id="IPR024633">
    <property type="entry name" value="DnaA_N_dom"/>
</dbReference>
<keyword evidence="11" id="KW-1185">Reference proteome</keyword>
<dbReference type="PATRIC" id="fig|1121451.3.peg.1532"/>
<dbReference type="AlphaFoldDB" id="L0R9V6"/>
<keyword evidence="3 7" id="KW-0547">Nucleotide-binding</keyword>
<dbReference type="InterPro" id="IPR018312">
    <property type="entry name" value="Chromosome_initiator_DnaA_CS"/>
</dbReference>
<dbReference type="InterPro" id="IPR038454">
    <property type="entry name" value="DnaA_N_sf"/>
</dbReference>
<name>L0R9V6_9BACT</name>
<dbReference type="Pfam" id="PF00308">
    <property type="entry name" value="Bac_DnaA"/>
    <property type="match status" value="1"/>
</dbReference>
<evidence type="ECO:0000256" key="2">
    <source>
        <dbReference type="ARBA" id="ARBA00022705"/>
    </source>
</evidence>
<dbReference type="InterPro" id="IPR010921">
    <property type="entry name" value="Trp_repressor/repl_initiator"/>
</dbReference>
<keyword evidence="4 7" id="KW-0067">ATP-binding</keyword>
<evidence type="ECO:0000259" key="9">
    <source>
        <dbReference type="SMART" id="SM00760"/>
    </source>
</evidence>
<dbReference type="Gene3D" id="1.10.8.60">
    <property type="match status" value="1"/>
</dbReference>
<proteinExistence type="inferred from homology"/>
<dbReference type="SUPFAM" id="SSF52540">
    <property type="entry name" value="P-loop containing nucleoside triphosphate hydrolases"/>
    <property type="match status" value="1"/>
</dbReference>
<dbReference type="STRING" id="1121451.DESAM_21282"/>
<dbReference type="eggNOG" id="COG0593">
    <property type="taxonomic scope" value="Bacteria"/>
</dbReference>
<evidence type="ECO:0000256" key="5">
    <source>
        <dbReference type="ARBA" id="ARBA00023121"/>
    </source>
</evidence>
<evidence type="ECO:0000256" key="6">
    <source>
        <dbReference type="ARBA" id="ARBA00023125"/>
    </source>
</evidence>
<dbReference type="GO" id="GO:0006275">
    <property type="term" value="P:regulation of DNA replication"/>
    <property type="evidence" value="ECO:0007669"/>
    <property type="project" value="InterPro"/>
</dbReference>
<evidence type="ECO:0000256" key="4">
    <source>
        <dbReference type="ARBA" id="ARBA00022840"/>
    </source>
</evidence>
<feature type="domain" description="Chromosomal replication initiator DnaA C-terminal" evidence="9">
    <location>
        <begin position="369"/>
        <end position="437"/>
    </location>
</feature>
<keyword evidence="6 7" id="KW-0238">DNA-binding</keyword>
<dbReference type="GO" id="GO:0005886">
    <property type="term" value="C:plasma membrane"/>
    <property type="evidence" value="ECO:0007669"/>
    <property type="project" value="TreeGrafter"/>
</dbReference>
<dbReference type="GO" id="GO:0006270">
    <property type="term" value="P:DNA replication initiation"/>
    <property type="evidence" value="ECO:0007669"/>
    <property type="project" value="InterPro"/>
</dbReference>
<evidence type="ECO:0000256" key="3">
    <source>
        <dbReference type="ARBA" id="ARBA00022741"/>
    </source>
</evidence>
<dbReference type="CDD" id="cd00009">
    <property type="entry name" value="AAA"/>
    <property type="match status" value="1"/>
</dbReference>
<dbReference type="CDD" id="cd06571">
    <property type="entry name" value="Bac_DnaA_C"/>
    <property type="match status" value="1"/>
</dbReference>
<dbReference type="InterPro" id="IPR013317">
    <property type="entry name" value="DnaA_dom"/>
</dbReference>
<dbReference type="SMART" id="SM00760">
    <property type="entry name" value="Bac_DnaA_C"/>
    <property type="match status" value="1"/>
</dbReference>
<dbReference type="EMBL" id="FO203522">
    <property type="protein sequence ID" value="CCO23563.1"/>
    <property type="molecule type" value="Genomic_DNA"/>
</dbReference>
<keyword evidence="2 7" id="KW-0235">DNA replication</keyword>
<dbReference type="GO" id="GO:0005524">
    <property type="term" value="F:ATP binding"/>
    <property type="evidence" value="ECO:0007669"/>
    <property type="project" value="UniProtKB-KW"/>
</dbReference>
<keyword evidence="1" id="KW-0963">Cytoplasm</keyword>